<dbReference type="Proteomes" id="UP000030687">
    <property type="component" value="Unassembled WGS sequence"/>
</dbReference>
<name>V4SK81_CITCL</name>
<organism evidence="1 2">
    <name type="scientific">Citrus clementina</name>
    <name type="common">Clementine</name>
    <name type="synonym">Citrus deliciosa x Citrus sinensis</name>
    <dbReference type="NCBI Taxonomy" id="85681"/>
    <lineage>
        <taxon>Eukaryota</taxon>
        <taxon>Viridiplantae</taxon>
        <taxon>Streptophyta</taxon>
        <taxon>Embryophyta</taxon>
        <taxon>Tracheophyta</taxon>
        <taxon>Spermatophyta</taxon>
        <taxon>Magnoliopsida</taxon>
        <taxon>eudicotyledons</taxon>
        <taxon>Gunneridae</taxon>
        <taxon>Pentapetalae</taxon>
        <taxon>rosids</taxon>
        <taxon>malvids</taxon>
        <taxon>Sapindales</taxon>
        <taxon>Rutaceae</taxon>
        <taxon>Aurantioideae</taxon>
        <taxon>Citrus</taxon>
    </lineage>
</organism>
<dbReference type="Gramene" id="ESR37481">
    <property type="protein sequence ID" value="ESR37481"/>
    <property type="gene ID" value="CICLE_v10030304mg"/>
</dbReference>
<gene>
    <name evidence="1" type="ORF">CICLE_v10030304mg</name>
</gene>
<dbReference type="InParanoid" id="V4SK81"/>
<evidence type="ECO:0000313" key="2">
    <source>
        <dbReference type="Proteomes" id="UP000030687"/>
    </source>
</evidence>
<accession>V4SK81</accession>
<keyword evidence="2" id="KW-1185">Reference proteome</keyword>
<dbReference type="KEGG" id="cic:CICLE_v10030304mg"/>
<proteinExistence type="predicted"/>
<reference evidence="1 2" key="1">
    <citation type="submission" date="2013-10" db="EMBL/GenBank/DDBJ databases">
        <authorList>
            <consortium name="International Citrus Genome Consortium"/>
            <person name="Jenkins J."/>
            <person name="Schmutz J."/>
            <person name="Prochnik S."/>
            <person name="Rokhsar D."/>
            <person name="Gmitter F."/>
            <person name="Ollitrault P."/>
            <person name="Machado M."/>
            <person name="Talon M."/>
            <person name="Wincker P."/>
            <person name="Jaillon O."/>
            <person name="Morgante M."/>
        </authorList>
    </citation>
    <scope>NUCLEOTIDE SEQUENCE</scope>
    <source>
        <strain evidence="2">cv. Clemenules</strain>
    </source>
</reference>
<protein>
    <submittedName>
        <fullName evidence="1">Uncharacterized protein</fullName>
    </submittedName>
</protein>
<dbReference type="AlphaFoldDB" id="V4SK81"/>
<evidence type="ECO:0000313" key="1">
    <source>
        <dbReference type="EMBL" id="ESR37481.1"/>
    </source>
</evidence>
<sequence length="74" mass="8190">MVIHSLCEVCISGVALIPRLFGCKTFSVFGDVNTPSGFILPAEVLVLSIRIHTFIHHPCKMPRQIEQKSKSIPT</sequence>
<dbReference type="EMBL" id="KI536978">
    <property type="protein sequence ID" value="ESR37481.1"/>
    <property type="molecule type" value="Genomic_DNA"/>
</dbReference>